<keyword evidence="3" id="KW-1003">Cell membrane</keyword>
<evidence type="ECO:0000313" key="10">
    <source>
        <dbReference type="Proteomes" id="UP000660861"/>
    </source>
</evidence>
<evidence type="ECO:0000313" key="9">
    <source>
        <dbReference type="EMBL" id="MBC8569912.1"/>
    </source>
</evidence>
<dbReference type="EMBL" id="JACRTC010000002">
    <property type="protein sequence ID" value="MBC8569912.1"/>
    <property type="molecule type" value="Genomic_DNA"/>
</dbReference>
<evidence type="ECO:0000256" key="5">
    <source>
        <dbReference type="ARBA" id="ARBA00022989"/>
    </source>
</evidence>
<dbReference type="InterPro" id="IPR005115">
    <property type="entry name" value="Gly_transporter"/>
</dbReference>
<evidence type="ECO:0000256" key="1">
    <source>
        <dbReference type="ARBA" id="ARBA00004651"/>
    </source>
</evidence>
<dbReference type="AlphaFoldDB" id="A0A926IB85"/>
<comment type="subcellular location">
    <subcellularLocation>
        <location evidence="1">Cell membrane</location>
        <topology evidence="1">Multi-pass membrane protein</topology>
    </subcellularLocation>
</comment>
<feature type="transmembrane region" description="Helical" evidence="7">
    <location>
        <begin position="61"/>
        <end position="81"/>
    </location>
</feature>
<feature type="domain" description="Glycine transporter" evidence="8">
    <location>
        <begin position="8"/>
        <end position="81"/>
    </location>
</feature>
<protein>
    <submittedName>
        <fullName evidence="9">Trimeric intracellular cation channel family protein</fullName>
    </submittedName>
</protein>
<proteinExistence type="inferred from homology"/>
<dbReference type="PANTHER" id="PTHR30506">
    <property type="entry name" value="INNER MEMBRANE PROTEIN"/>
    <property type="match status" value="1"/>
</dbReference>
<organism evidence="9 10">
    <name type="scientific">Zongyangia hominis</name>
    <dbReference type="NCBI Taxonomy" id="2763677"/>
    <lineage>
        <taxon>Bacteria</taxon>
        <taxon>Bacillati</taxon>
        <taxon>Bacillota</taxon>
        <taxon>Clostridia</taxon>
        <taxon>Eubacteriales</taxon>
        <taxon>Oscillospiraceae</taxon>
        <taxon>Zongyangia</taxon>
    </lineage>
</organism>
<dbReference type="RefSeq" id="WP_262397022.1">
    <property type="nucleotide sequence ID" value="NZ_JACRTC010000002.1"/>
</dbReference>
<dbReference type="Proteomes" id="UP000660861">
    <property type="component" value="Unassembled WGS sequence"/>
</dbReference>
<sequence>MGIDIINIMEYIGIVSFAASGAYVAMGKRMDVFGVFVISVVTALGGGMMRDVIMDVGVPVFFRSYTGILLVLITATAVMILGDKLRYLLLIPLFDTVGLAVFAIDTGVKAIETGYSLPEFVFVSVITAVGGGVLRDLLCQRVPVILRREIYALAALLGTLVLWFLHPYLGLMPAAYVSIGVIVVVRMVCAYFKVNLPIAKLRKSKRFTR</sequence>
<feature type="transmembrane region" description="Helical" evidence="7">
    <location>
        <begin position="120"/>
        <end position="138"/>
    </location>
</feature>
<dbReference type="Pfam" id="PF03458">
    <property type="entry name" value="Gly_transporter"/>
    <property type="match status" value="2"/>
</dbReference>
<evidence type="ECO:0000256" key="4">
    <source>
        <dbReference type="ARBA" id="ARBA00022692"/>
    </source>
</evidence>
<gene>
    <name evidence="9" type="ORF">H8709_03610</name>
</gene>
<keyword evidence="4 7" id="KW-0812">Transmembrane</keyword>
<keyword evidence="10" id="KW-1185">Reference proteome</keyword>
<feature type="transmembrane region" description="Helical" evidence="7">
    <location>
        <begin position="88"/>
        <end position="108"/>
    </location>
</feature>
<evidence type="ECO:0000259" key="8">
    <source>
        <dbReference type="Pfam" id="PF03458"/>
    </source>
</evidence>
<keyword evidence="6 7" id="KW-0472">Membrane</keyword>
<evidence type="ECO:0000256" key="3">
    <source>
        <dbReference type="ARBA" id="ARBA00022475"/>
    </source>
</evidence>
<comment type="caution">
    <text evidence="9">The sequence shown here is derived from an EMBL/GenBank/DDBJ whole genome shotgun (WGS) entry which is preliminary data.</text>
</comment>
<feature type="domain" description="Glycine transporter" evidence="8">
    <location>
        <begin position="93"/>
        <end position="166"/>
    </location>
</feature>
<accession>A0A926IB85</accession>
<dbReference type="PANTHER" id="PTHR30506:SF3">
    <property type="entry name" value="UPF0126 INNER MEMBRANE PROTEIN YADS-RELATED"/>
    <property type="match status" value="1"/>
</dbReference>
<feature type="transmembrane region" description="Helical" evidence="7">
    <location>
        <begin position="32"/>
        <end position="49"/>
    </location>
</feature>
<dbReference type="GO" id="GO:0005886">
    <property type="term" value="C:plasma membrane"/>
    <property type="evidence" value="ECO:0007669"/>
    <property type="project" value="UniProtKB-SubCell"/>
</dbReference>
<evidence type="ECO:0000256" key="7">
    <source>
        <dbReference type="SAM" id="Phobius"/>
    </source>
</evidence>
<feature type="transmembrane region" description="Helical" evidence="7">
    <location>
        <begin position="6"/>
        <end position="25"/>
    </location>
</feature>
<reference evidence="9" key="1">
    <citation type="submission" date="2020-08" db="EMBL/GenBank/DDBJ databases">
        <title>Genome public.</title>
        <authorList>
            <person name="Liu C."/>
            <person name="Sun Q."/>
        </authorList>
    </citation>
    <scope>NUCLEOTIDE SEQUENCE</scope>
    <source>
        <strain evidence="9">NSJ-54</strain>
    </source>
</reference>
<name>A0A926IB85_9FIRM</name>
<evidence type="ECO:0000256" key="6">
    <source>
        <dbReference type="ARBA" id="ARBA00023136"/>
    </source>
</evidence>
<keyword evidence="5 7" id="KW-1133">Transmembrane helix</keyword>
<evidence type="ECO:0000256" key="2">
    <source>
        <dbReference type="ARBA" id="ARBA00008193"/>
    </source>
</evidence>
<comment type="similarity">
    <text evidence="2">Belongs to the UPF0126 family.</text>
</comment>
<feature type="transmembrane region" description="Helical" evidence="7">
    <location>
        <begin position="175"/>
        <end position="196"/>
    </location>
</feature>
<feature type="transmembrane region" description="Helical" evidence="7">
    <location>
        <begin position="150"/>
        <end position="169"/>
    </location>
</feature>